<dbReference type="PANTHER" id="PTHR35585:SF1">
    <property type="entry name" value="HHE DOMAIN PROTEIN (AFU_ORTHOLOGUE AFUA_4G00730)"/>
    <property type="match status" value="1"/>
</dbReference>
<reference evidence="3 4" key="1">
    <citation type="submission" date="2023-03" db="EMBL/GenBank/DDBJ databases">
        <title>Novosphingobium cyanobacteriorum sp. nov., isolated from a eutrophic reservoir during the Microcystis bloom period.</title>
        <authorList>
            <person name="Kang M."/>
            <person name="Le V."/>
            <person name="Ko S.-R."/>
            <person name="Lee S.-A."/>
            <person name="Ahn C.-Y."/>
        </authorList>
    </citation>
    <scope>NUCLEOTIDE SEQUENCE [LARGE SCALE GENOMIC DNA]</scope>
    <source>
        <strain evidence="3 4">HBC54</strain>
    </source>
</reference>
<evidence type="ECO:0000259" key="2">
    <source>
        <dbReference type="Pfam" id="PF01814"/>
    </source>
</evidence>
<proteinExistence type="predicted"/>
<keyword evidence="4" id="KW-1185">Reference proteome</keyword>
<dbReference type="PANTHER" id="PTHR35585">
    <property type="entry name" value="HHE DOMAIN PROTEIN (AFU_ORTHOLOGUE AFUA_4G00730)"/>
    <property type="match status" value="1"/>
</dbReference>
<dbReference type="Pfam" id="PF01814">
    <property type="entry name" value="Hemerythrin"/>
    <property type="match status" value="1"/>
</dbReference>
<organism evidence="3 4">
    <name type="scientific">Novosphingobium cyanobacteriorum</name>
    <dbReference type="NCBI Taxonomy" id="3024215"/>
    <lineage>
        <taxon>Bacteria</taxon>
        <taxon>Pseudomonadati</taxon>
        <taxon>Pseudomonadota</taxon>
        <taxon>Alphaproteobacteria</taxon>
        <taxon>Sphingomonadales</taxon>
        <taxon>Sphingomonadaceae</taxon>
        <taxon>Novosphingobium</taxon>
    </lineage>
</organism>
<dbReference type="EMBL" id="JAROCY010000003">
    <property type="protein sequence ID" value="MDF8332371.1"/>
    <property type="molecule type" value="Genomic_DNA"/>
</dbReference>
<sequence>MSFLDRIAAAITPPESEEDRATARRSAETLAKDGDWLSLALDHHRRIESCFGLAANAATAAEKLSAFRQLAMVLNAHAAAEEVILYPALTEHGEKSHATMAYEEQSLTKVQMAHLEKLDPMSDEWREKLEHIKGAVLHHMYEEEGTWFPELRRSIPTGEDAMLTRRFGEEFTKFSGGAGRADSGDQPMQMAAQMDESNRQPPRNWGGADY</sequence>
<evidence type="ECO:0000313" key="3">
    <source>
        <dbReference type="EMBL" id="MDF8332371.1"/>
    </source>
</evidence>
<dbReference type="Gene3D" id="1.20.120.520">
    <property type="entry name" value="nmb1532 protein domain like"/>
    <property type="match status" value="1"/>
</dbReference>
<evidence type="ECO:0000256" key="1">
    <source>
        <dbReference type="SAM" id="MobiDB-lite"/>
    </source>
</evidence>
<protein>
    <submittedName>
        <fullName evidence="3">Hemerythrin domain-containing protein</fullName>
    </submittedName>
</protein>
<feature type="region of interest" description="Disordered" evidence="1">
    <location>
        <begin position="174"/>
        <end position="210"/>
    </location>
</feature>
<gene>
    <name evidence="3" type="ORF">POM99_04085</name>
</gene>
<evidence type="ECO:0000313" key="4">
    <source>
        <dbReference type="Proteomes" id="UP001222770"/>
    </source>
</evidence>
<name>A0ABT6CEY7_9SPHN</name>
<dbReference type="InterPro" id="IPR012312">
    <property type="entry name" value="Hemerythrin-like"/>
</dbReference>
<accession>A0ABT6CEY7</accession>
<feature type="domain" description="Hemerythrin-like" evidence="2">
    <location>
        <begin position="42"/>
        <end position="151"/>
    </location>
</feature>
<dbReference type="Proteomes" id="UP001222770">
    <property type="component" value="Unassembled WGS sequence"/>
</dbReference>
<dbReference type="RefSeq" id="WP_277275532.1">
    <property type="nucleotide sequence ID" value="NZ_JAROCY010000003.1"/>
</dbReference>
<comment type="caution">
    <text evidence="3">The sequence shown here is derived from an EMBL/GenBank/DDBJ whole genome shotgun (WGS) entry which is preliminary data.</text>
</comment>